<dbReference type="KEGG" id="usu:LVJ78_03000"/>
<dbReference type="EMBL" id="CP091507">
    <property type="protein sequence ID" value="UOO80002.1"/>
    <property type="molecule type" value="Genomic_DNA"/>
</dbReference>
<evidence type="ECO:0000313" key="2">
    <source>
        <dbReference type="EMBL" id="TCP01357.1"/>
    </source>
</evidence>
<organism evidence="3 5">
    <name type="scientific">Uruburuella suis</name>
    <dbReference type="NCBI Taxonomy" id="252130"/>
    <lineage>
        <taxon>Bacteria</taxon>
        <taxon>Pseudomonadati</taxon>
        <taxon>Pseudomonadota</taxon>
        <taxon>Betaproteobacteria</taxon>
        <taxon>Neisseriales</taxon>
        <taxon>Neisseriaceae</taxon>
        <taxon>Uruburuella</taxon>
    </lineage>
</organism>
<dbReference type="PIRSF" id="PIRSF016481">
    <property type="entry name" value="Pilus_assembly_PilP"/>
    <property type="match status" value="1"/>
</dbReference>
<sequence length="178" mass="19613">MKTHILLPCLLLLAACGPQHSDLREWMQQTQQQAKTRIQPFEAPSITPVQSYTPPNFSGLNAFNSKRLNLAQQGVNAPDTHRPKELLEGFSLENLKYVGTLTAGRTISGFVEADGHVYTVKPGNYIGQNYGRIQSITSDKITLVEVVEDSYGNWIFRNAELPLNNAADNGAQAGQNSK</sequence>
<gene>
    <name evidence="2" type="ORF">EV680_13023</name>
    <name evidence="3" type="ORF">LVJ78_03000</name>
</gene>
<dbReference type="InterPro" id="IPR007446">
    <property type="entry name" value="PilP"/>
</dbReference>
<name>A0AAE9GUJ5_9NEIS</name>
<dbReference type="Gene3D" id="2.30.30.830">
    <property type="match status" value="1"/>
</dbReference>
<protein>
    <submittedName>
        <fullName evidence="2 3">Pilus assembly protein PilP</fullName>
    </submittedName>
</protein>
<evidence type="ECO:0000256" key="1">
    <source>
        <dbReference type="SAM" id="SignalP"/>
    </source>
</evidence>
<proteinExistence type="predicted"/>
<dbReference type="EMBL" id="SLXE01000030">
    <property type="protein sequence ID" value="TCP01357.1"/>
    <property type="molecule type" value="Genomic_DNA"/>
</dbReference>
<reference evidence="2 4" key="1">
    <citation type="submission" date="2019-03" db="EMBL/GenBank/DDBJ databases">
        <title>Genomic Encyclopedia of Type Strains, Phase IV (KMG-IV): sequencing the most valuable type-strain genomes for metagenomic binning, comparative biology and taxonomic classification.</title>
        <authorList>
            <person name="Goeker M."/>
        </authorList>
    </citation>
    <scope>NUCLEOTIDE SEQUENCE [LARGE SCALE GENOMIC DNA]</scope>
    <source>
        <strain evidence="2 4">DSM 17474</strain>
    </source>
</reference>
<dbReference type="RefSeq" id="WP_132954588.1">
    <property type="nucleotide sequence ID" value="NZ_CBDUCQ010000027.1"/>
</dbReference>
<dbReference type="Proteomes" id="UP000829756">
    <property type="component" value="Chromosome"/>
</dbReference>
<dbReference type="AlphaFoldDB" id="A0AAE9GUJ5"/>
<feature type="chain" id="PRO_5042219330" evidence="1">
    <location>
        <begin position="22"/>
        <end position="178"/>
    </location>
</feature>
<keyword evidence="4" id="KW-1185">Reference proteome</keyword>
<evidence type="ECO:0000313" key="5">
    <source>
        <dbReference type="Proteomes" id="UP000829756"/>
    </source>
</evidence>
<evidence type="ECO:0000313" key="4">
    <source>
        <dbReference type="Proteomes" id="UP000294721"/>
    </source>
</evidence>
<reference evidence="3" key="3">
    <citation type="journal article" date="2022" name="Res Sq">
        <title>Evolution of multicellular longitudinally dividing oral cavity symbionts (Neisseriaceae).</title>
        <authorList>
            <person name="Nyongesa S."/>
            <person name="Weber P."/>
            <person name="Bernet E."/>
            <person name="Pullido F."/>
            <person name="Nieckarz M."/>
            <person name="Delaby M."/>
            <person name="Nieves C."/>
            <person name="Viehboeck T."/>
            <person name="Krause N."/>
            <person name="Rivera-Millot A."/>
            <person name="Nakamura A."/>
            <person name="Vischer N."/>
            <person name="VanNieuwenhze M."/>
            <person name="Brun Y."/>
            <person name="Cava F."/>
            <person name="Bulgheresi S."/>
            <person name="Veyrier F."/>
        </authorList>
    </citation>
    <scope>NUCLEOTIDE SEQUENCE</scope>
    <source>
        <strain evidence="3">1258/02</strain>
    </source>
</reference>
<feature type="signal peptide" evidence="1">
    <location>
        <begin position="1"/>
        <end position="21"/>
    </location>
</feature>
<reference evidence="3" key="2">
    <citation type="submission" date="2021-12" db="EMBL/GenBank/DDBJ databases">
        <authorList>
            <person name="Veyrier F.J."/>
        </authorList>
    </citation>
    <scope>NUCLEOTIDE SEQUENCE</scope>
    <source>
        <strain evidence="3">1258/02</strain>
    </source>
</reference>
<dbReference type="Pfam" id="PF04351">
    <property type="entry name" value="PilP"/>
    <property type="match status" value="1"/>
</dbReference>
<evidence type="ECO:0000313" key="3">
    <source>
        <dbReference type="EMBL" id="UOO80002.1"/>
    </source>
</evidence>
<accession>A0AAE9GUJ5</accession>
<dbReference type="PROSITE" id="PS51257">
    <property type="entry name" value="PROKAR_LIPOPROTEIN"/>
    <property type="match status" value="1"/>
</dbReference>
<dbReference type="Proteomes" id="UP000294721">
    <property type="component" value="Unassembled WGS sequence"/>
</dbReference>
<keyword evidence="1" id="KW-0732">Signal</keyword>